<organism evidence="1 2">
    <name type="scientific">Thiorhodovibrio winogradskyi</name>
    <dbReference type="NCBI Taxonomy" id="77007"/>
    <lineage>
        <taxon>Bacteria</taxon>
        <taxon>Pseudomonadati</taxon>
        <taxon>Pseudomonadota</taxon>
        <taxon>Gammaproteobacteria</taxon>
        <taxon>Chromatiales</taxon>
        <taxon>Chromatiaceae</taxon>
        <taxon>Thiorhodovibrio</taxon>
    </lineage>
</organism>
<dbReference type="RefSeq" id="WP_328983762.1">
    <property type="nucleotide sequence ID" value="NZ_CP121472.1"/>
</dbReference>
<dbReference type="SUPFAM" id="SSF88723">
    <property type="entry name" value="PIN domain-like"/>
    <property type="match status" value="1"/>
</dbReference>
<accession>A0ABZ0SED1</accession>
<protein>
    <recommendedName>
        <fullName evidence="3">PIN domain-containing protein</fullName>
    </recommendedName>
</protein>
<proteinExistence type="predicted"/>
<evidence type="ECO:0008006" key="3">
    <source>
        <dbReference type="Google" id="ProtNLM"/>
    </source>
</evidence>
<evidence type="ECO:0000313" key="2">
    <source>
        <dbReference type="Proteomes" id="UP001432180"/>
    </source>
</evidence>
<dbReference type="EMBL" id="CP121472">
    <property type="protein sequence ID" value="WPL17965.1"/>
    <property type="molecule type" value="Genomic_DNA"/>
</dbReference>
<name>A0ABZ0SED1_9GAMM</name>
<reference evidence="1 2" key="1">
    <citation type="journal article" date="2023" name="Microorganisms">
        <title>Thiorhodovibrio frisius and Trv. litoralis spp. nov., Two Novel Members from a Clade of Fastidious Purple Sulfur Bacteria That Exhibit Unique Red-Shifted Light-Harvesting Capabilities.</title>
        <authorList>
            <person name="Methner A."/>
            <person name="Kuzyk S.B."/>
            <person name="Petersen J."/>
            <person name="Bauer S."/>
            <person name="Brinkmann H."/>
            <person name="Sichau K."/>
            <person name="Wanner G."/>
            <person name="Wolf J."/>
            <person name="Neumann-Schaal M."/>
            <person name="Henke P."/>
            <person name="Tank M."/>
            <person name="Sproer C."/>
            <person name="Bunk B."/>
            <person name="Overmann J."/>
        </authorList>
    </citation>
    <scope>NUCLEOTIDE SEQUENCE [LARGE SCALE GENOMIC DNA]</scope>
    <source>
        <strain evidence="1 2">DSM 6702</strain>
    </source>
</reference>
<dbReference type="Proteomes" id="UP001432180">
    <property type="component" value="Chromosome"/>
</dbReference>
<sequence>MNVLDSSDCIVYATAQARSAIVWTQDADFAALPDVRYVPKVKPNV</sequence>
<gene>
    <name evidence="1" type="ORF">Thiowin_03013</name>
</gene>
<dbReference type="InterPro" id="IPR029060">
    <property type="entry name" value="PIN-like_dom_sf"/>
</dbReference>
<dbReference type="Gene3D" id="3.40.50.1010">
    <property type="entry name" value="5'-nuclease"/>
    <property type="match status" value="1"/>
</dbReference>
<evidence type="ECO:0000313" key="1">
    <source>
        <dbReference type="EMBL" id="WPL17965.1"/>
    </source>
</evidence>
<keyword evidence="2" id="KW-1185">Reference proteome</keyword>